<accession>A0ABV2RZG7</accession>
<dbReference type="RefSeq" id="WP_354270192.1">
    <property type="nucleotide sequence ID" value="NZ_JBEPTQ010000002.1"/>
</dbReference>
<comment type="caution">
    <text evidence="1">The sequence shown here is derived from an EMBL/GenBank/DDBJ whole genome shotgun (WGS) entry which is preliminary data.</text>
</comment>
<organism evidence="1 2">
    <name type="scientific">Bradyrhizobium japonicum</name>
    <dbReference type="NCBI Taxonomy" id="375"/>
    <lineage>
        <taxon>Bacteria</taxon>
        <taxon>Pseudomonadati</taxon>
        <taxon>Pseudomonadota</taxon>
        <taxon>Alphaproteobacteria</taxon>
        <taxon>Hyphomicrobiales</taxon>
        <taxon>Nitrobacteraceae</taxon>
        <taxon>Bradyrhizobium</taxon>
    </lineage>
</organism>
<keyword evidence="2" id="KW-1185">Reference proteome</keyword>
<dbReference type="Proteomes" id="UP001549291">
    <property type="component" value="Unassembled WGS sequence"/>
</dbReference>
<reference evidence="1 2" key="1">
    <citation type="submission" date="2024-06" db="EMBL/GenBank/DDBJ databases">
        <title>Genomic Encyclopedia of Type Strains, Phase V (KMG-V): Genome sequencing to study the core and pangenomes of soil and plant-associated prokaryotes.</title>
        <authorList>
            <person name="Whitman W."/>
        </authorList>
    </citation>
    <scope>NUCLEOTIDE SEQUENCE [LARGE SCALE GENOMIC DNA]</scope>
    <source>
        <strain evidence="1 2">USDA 160</strain>
    </source>
</reference>
<dbReference type="EMBL" id="JBEPTQ010000002">
    <property type="protein sequence ID" value="MET4721677.1"/>
    <property type="molecule type" value="Genomic_DNA"/>
</dbReference>
<protein>
    <submittedName>
        <fullName evidence="1">Uncharacterized protein</fullName>
    </submittedName>
</protein>
<sequence length="92" mass="9293">MTAHPSSRLGAAQNVALTTTSAASTAFSSQTYRVLLVATAACNIRIGDGTPTAVTTDTLLPANFPMPFTCTPGQKVAGVTASTATLSVTEMS</sequence>
<name>A0ABV2RZG7_BRAJP</name>
<evidence type="ECO:0000313" key="1">
    <source>
        <dbReference type="EMBL" id="MET4721677.1"/>
    </source>
</evidence>
<gene>
    <name evidence="1" type="ORF">ABIF63_005783</name>
</gene>
<proteinExistence type="predicted"/>
<evidence type="ECO:0000313" key="2">
    <source>
        <dbReference type="Proteomes" id="UP001549291"/>
    </source>
</evidence>